<dbReference type="EMBL" id="JBHLVF010000059">
    <property type="protein sequence ID" value="MFC0396468.1"/>
    <property type="molecule type" value="Genomic_DNA"/>
</dbReference>
<evidence type="ECO:0000256" key="7">
    <source>
        <dbReference type="ARBA" id="ARBA00023136"/>
    </source>
</evidence>
<dbReference type="PROSITE" id="PS00889">
    <property type="entry name" value="CNMP_BINDING_2"/>
    <property type="match status" value="1"/>
</dbReference>
<dbReference type="Proteomes" id="UP001589818">
    <property type="component" value="Unassembled WGS sequence"/>
</dbReference>
<keyword evidence="8" id="KW-0010">Activator</keyword>
<dbReference type="InterPro" id="IPR014710">
    <property type="entry name" value="RmlC-like_jellyroll"/>
</dbReference>
<evidence type="ECO:0000256" key="9">
    <source>
        <dbReference type="RuleBase" id="RU363121"/>
    </source>
</evidence>
<feature type="transmembrane region" description="Helical" evidence="9">
    <location>
        <begin position="152"/>
        <end position="171"/>
    </location>
</feature>
<dbReference type="PANTHER" id="PTHR11635:SF152">
    <property type="entry name" value="CAMP-DEPENDENT PROTEIN KINASE TYPE I REGULATORY SUBUNIT-RELATED"/>
    <property type="match status" value="1"/>
</dbReference>
<comment type="similarity">
    <text evidence="9">Belongs to the ADP/ATP translocase tlc family.</text>
</comment>
<dbReference type="InterPro" id="IPR011989">
    <property type="entry name" value="ARM-like"/>
</dbReference>
<feature type="transmembrane region" description="Helical" evidence="9">
    <location>
        <begin position="60"/>
        <end position="79"/>
    </location>
</feature>
<keyword evidence="3 9" id="KW-0812">Transmembrane</keyword>
<feature type="transmembrane region" description="Helical" evidence="9">
    <location>
        <begin position="281"/>
        <end position="301"/>
    </location>
</feature>
<dbReference type="SUPFAM" id="SSF103473">
    <property type="entry name" value="MFS general substrate transporter"/>
    <property type="match status" value="1"/>
</dbReference>
<comment type="subcellular location">
    <subcellularLocation>
        <location evidence="1 9">Membrane</location>
        <topology evidence="1 9">Multi-pass membrane protein</topology>
    </subcellularLocation>
</comment>
<evidence type="ECO:0000256" key="2">
    <source>
        <dbReference type="ARBA" id="ARBA00022448"/>
    </source>
</evidence>
<evidence type="ECO:0000259" key="10">
    <source>
        <dbReference type="PROSITE" id="PS50042"/>
    </source>
</evidence>
<dbReference type="PANTHER" id="PTHR11635">
    <property type="entry name" value="CAMP-DEPENDENT PROTEIN KINASE REGULATORY CHAIN"/>
    <property type="match status" value="1"/>
</dbReference>
<keyword evidence="5 9" id="KW-0067">ATP-binding</keyword>
<proteinExistence type="inferred from homology"/>
<dbReference type="Pfam" id="PF00027">
    <property type="entry name" value="cNMP_binding"/>
    <property type="match status" value="2"/>
</dbReference>
<dbReference type="PROSITE" id="PS00888">
    <property type="entry name" value="CNMP_BINDING_1"/>
    <property type="match status" value="1"/>
</dbReference>
<keyword evidence="6 9" id="KW-1133">Transmembrane helix</keyword>
<dbReference type="InterPro" id="IPR050503">
    <property type="entry name" value="cAMP-dep_PK_reg_su-like"/>
</dbReference>
<dbReference type="Gene3D" id="1.25.10.10">
    <property type="entry name" value="Leucine-rich Repeat Variant"/>
    <property type="match status" value="2"/>
</dbReference>
<evidence type="ECO:0000313" key="11">
    <source>
        <dbReference type="EMBL" id="MFC0396468.1"/>
    </source>
</evidence>
<dbReference type="CDD" id="cd06174">
    <property type="entry name" value="MFS"/>
    <property type="match status" value="1"/>
</dbReference>
<keyword evidence="2 9" id="KW-0813">Transport</keyword>
<dbReference type="InterPro" id="IPR004155">
    <property type="entry name" value="PBS_lyase_HEAT"/>
</dbReference>
<sequence>MNHLRIGRTFKDMLERMAGDRKEYVKVLLLFGYLFCVTAASTTGRTTADALFLSRFDNSFLSFMYLPQALTMIVTGILYQRYFHKVRLETFILALIPLISLLVLLSRIGVGLELRWVFPVIYIGYDVFNFLMIVCFWQFATSVMDQRKAKRTIGIVGSGGIAGAILSGFGLKAFVPLIGTSNLIYLYAFLQLLALFIVIYLVRISRSTAAARPAAPPPSRAAAARQVQSKSGLFQNVPHLKYIAILTAVVVLSLTLIDYQFKVILRGTLQNEELAGFMGSFYGFSGLIALAVQLFAAGRILSRFGVMAALLVFPIILAAGSLGVLILPVLAMAAVVKGSDKVVGDTLYASVNQLVMFPIRPEWRAKAKGFVDGVVKNGAKGLAAVCLLVFTPLMNAEQFSYIVLVLLAVGIFAALKVKKAYLHTLMESLRTGGDDLEKAELNFMDPASLRILTDALTNPDKQQALYALRILRGTAAFDLSPYIEGLLQHADSEVRTEVLSDIEASTPPGLEEQVRGMLAVSDIQIRRKALLALAAYADERYLDEISEHLEDQEAEVQAAAIAALVKYYGIEGMFRAVGRLKQLLGSSNEEDRMAMASLFGQIGITSFYKPLLSLLHDPSHKVRRSALQSAAILRVPLLVPSIIQALQDRQTRKEAVETLAAYDGEQILTLLQPYLDDREASMYLFAVYEQIGTQPAAGILLSAYGRSDFDQRDRILASLQRMNKAMFQLYRAEVEGYILQETEQYSQFAEQGAALAGVNGCSQIVQIIDELRYRMCQRAFGLVTLLYEEKMFRTVFFNWSEGDVMRQANATEVVDQTLKGTLRTAMVKLMSAPRSVVRAGQEQEERIEAAIRWFLLQEDEWLSSNIAVYIQQRPDSCPMPGNNEYAVSAEDPEQLDEYLERVRLLRGVSLFQGLTSKELSVIARRLQKQMFRAGYPIIQEGEPGDSLMILDRGRAGVYRSDQQLSVLKREDCFGEMAVLTHGTRTATIRAEEDVTLWRLDSNDFYEMMIDQTSIAVEMMKLLSRRLRAALARGGNPDSLERPARELQEDASDITDISDEVILRRIFVLQKIELFSDLTLNEFIELARMVDEAQFEQGEVICQAGELGDTMYGIIEGHVRVHRGAEFIASLQEGESFGEMAIIDSGPRSADCTAATRTVLLQLHRDQVLSFCFQNTEVLKRLMRVLADRLKGMQ</sequence>
<feature type="transmembrane region" description="Helical" evidence="9">
    <location>
        <begin position="308"/>
        <end position="336"/>
    </location>
</feature>
<dbReference type="InterPro" id="IPR004667">
    <property type="entry name" value="ADP_ATP_car_bac_type"/>
</dbReference>
<evidence type="ECO:0000256" key="1">
    <source>
        <dbReference type="ARBA" id="ARBA00004141"/>
    </source>
</evidence>
<dbReference type="SUPFAM" id="SSF51206">
    <property type="entry name" value="cAMP-binding domain-like"/>
    <property type="match status" value="2"/>
</dbReference>
<dbReference type="Gene3D" id="2.60.120.10">
    <property type="entry name" value="Jelly Rolls"/>
    <property type="match status" value="2"/>
</dbReference>
<dbReference type="Pfam" id="PF03219">
    <property type="entry name" value="TLC"/>
    <property type="match status" value="1"/>
</dbReference>
<dbReference type="InterPro" id="IPR000595">
    <property type="entry name" value="cNMP-bd_dom"/>
</dbReference>
<dbReference type="SMART" id="SM00567">
    <property type="entry name" value="EZ_HEAT"/>
    <property type="match status" value="4"/>
</dbReference>
<name>A0ABV6JKM3_9BACL</name>
<organism evidence="11 12">
    <name type="scientific">Paenibacillus mendelii</name>
    <dbReference type="NCBI Taxonomy" id="206163"/>
    <lineage>
        <taxon>Bacteria</taxon>
        <taxon>Bacillati</taxon>
        <taxon>Bacillota</taxon>
        <taxon>Bacilli</taxon>
        <taxon>Bacillales</taxon>
        <taxon>Paenibacillaceae</taxon>
        <taxon>Paenibacillus</taxon>
    </lineage>
</organism>
<comment type="caution">
    <text evidence="11">The sequence shown here is derived from an EMBL/GenBank/DDBJ whole genome shotgun (WGS) entry which is preliminary data.</text>
</comment>
<feature type="transmembrane region" description="Helical" evidence="9">
    <location>
        <begin position="116"/>
        <end position="140"/>
    </location>
</feature>
<evidence type="ECO:0000256" key="8">
    <source>
        <dbReference type="ARBA" id="ARBA00023159"/>
    </source>
</evidence>
<evidence type="ECO:0000256" key="4">
    <source>
        <dbReference type="ARBA" id="ARBA00022741"/>
    </source>
</evidence>
<keyword evidence="12" id="KW-1185">Reference proteome</keyword>
<dbReference type="Pfam" id="PF13646">
    <property type="entry name" value="HEAT_2"/>
    <property type="match status" value="1"/>
</dbReference>
<dbReference type="InterPro" id="IPR016024">
    <property type="entry name" value="ARM-type_fold"/>
</dbReference>
<dbReference type="InterPro" id="IPR036259">
    <property type="entry name" value="MFS_trans_sf"/>
</dbReference>
<dbReference type="InterPro" id="IPR018488">
    <property type="entry name" value="cNMP-bd_CS"/>
</dbReference>
<dbReference type="SUPFAM" id="SSF48371">
    <property type="entry name" value="ARM repeat"/>
    <property type="match status" value="1"/>
</dbReference>
<feature type="domain" description="Cyclic nucleotide-binding" evidence="10">
    <location>
        <begin position="910"/>
        <end position="1025"/>
    </location>
</feature>
<feature type="transmembrane region" description="Helical" evidence="9">
    <location>
        <begin position="183"/>
        <end position="202"/>
    </location>
</feature>
<evidence type="ECO:0000256" key="5">
    <source>
        <dbReference type="ARBA" id="ARBA00022840"/>
    </source>
</evidence>
<protein>
    <recommendedName>
        <fullName evidence="9">ADP,ATP carrier protein</fullName>
    </recommendedName>
</protein>
<feature type="domain" description="Cyclic nucleotide-binding" evidence="10">
    <location>
        <begin position="1073"/>
        <end position="1188"/>
    </location>
</feature>
<evidence type="ECO:0000256" key="6">
    <source>
        <dbReference type="ARBA" id="ARBA00022989"/>
    </source>
</evidence>
<dbReference type="CDD" id="cd00038">
    <property type="entry name" value="CAP_ED"/>
    <property type="match status" value="2"/>
</dbReference>
<keyword evidence="7 9" id="KW-0472">Membrane</keyword>
<dbReference type="PRINTS" id="PR00103">
    <property type="entry name" value="CAMPKINASE"/>
</dbReference>
<evidence type="ECO:0000313" key="12">
    <source>
        <dbReference type="Proteomes" id="UP001589818"/>
    </source>
</evidence>
<gene>
    <name evidence="11" type="ORF">ACFFJ8_34580</name>
</gene>
<feature type="transmembrane region" description="Helical" evidence="9">
    <location>
        <begin position="91"/>
        <end position="110"/>
    </location>
</feature>
<dbReference type="PROSITE" id="PS50042">
    <property type="entry name" value="CNMP_BINDING_3"/>
    <property type="match status" value="2"/>
</dbReference>
<dbReference type="RefSeq" id="WP_204821993.1">
    <property type="nucleotide sequence ID" value="NZ_JANHOF010000017.1"/>
</dbReference>
<dbReference type="SMART" id="SM00100">
    <property type="entry name" value="cNMP"/>
    <property type="match status" value="2"/>
</dbReference>
<reference evidence="11 12" key="1">
    <citation type="submission" date="2024-09" db="EMBL/GenBank/DDBJ databases">
        <authorList>
            <person name="Sun Q."/>
            <person name="Mori K."/>
        </authorList>
    </citation>
    <scope>NUCLEOTIDE SEQUENCE [LARGE SCALE GENOMIC DNA]</scope>
    <source>
        <strain evidence="11 12">CCM 4839</strain>
    </source>
</reference>
<dbReference type="InterPro" id="IPR018490">
    <property type="entry name" value="cNMP-bd_dom_sf"/>
</dbReference>
<accession>A0ABV6JKM3</accession>
<feature type="transmembrane region" description="Helical" evidence="9">
    <location>
        <begin position="240"/>
        <end position="261"/>
    </location>
</feature>
<evidence type="ECO:0000256" key="3">
    <source>
        <dbReference type="ARBA" id="ARBA00022692"/>
    </source>
</evidence>
<keyword evidence="4 9" id="KW-0547">Nucleotide-binding</keyword>